<gene>
    <name evidence="2" type="ORF">SAMN05421503_1383</name>
</gene>
<keyword evidence="1" id="KW-1133">Transmembrane helix</keyword>
<dbReference type="EMBL" id="OBEK01000002">
    <property type="protein sequence ID" value="SNZ09840.1"/>
    <property type="molecule type" value="Genomic_DNA"/>
</dbReference>
<organism evidence="2 3">
    <name type="scientific">Terribacillus aidingensis</name>
    <dbReference type="NCBI Taxonomy" id="586416"/>
    <lineage>
        <taxon>Bacteria</taxon>
        <taxon>Bacillati</taxon>
        <taxon>Bacillota</taxon>
        <taxon>Bacilli</taxon>
        <taxon>Bacillales</taxon>
        <taxon>Bacillaceae</taxon>
        <taxon>Terribacillus</taxon>
    </lineage>
</organism>
<evidence type="ECO:0000256" key="1">
    <source>
        <dbReference type="SAM" id="Phobius"/>
    </source>
</evidence>
<evidence type="ECO:0000313" key="2">
    <source>
        <dbReference type="EMBL" id="SNZ09840.1"/>
    </source>
</evidence>
<dbReference type="AlphaFoldDB" id="A0A285NK24"/>
<keyword evidence="3" id="KW-1185">Reference proteome</keyword>
<keyword evidence="1" id="KW-0472">Membrane</keyword>
<name>A0A285NK24_9BACI</name>
<keyword evidence="1" id="KW-0812">Transmembrane</keyword>
<evidence type="ECO:0000313" key="3">
    <source>
        <dbReference type="Proteomes" id="UP000219356"/>
    </source>
</evidence>
<dbReference type="RefSeq" id="WP_097040594.1">
    <property type="nucleotide sequence ID" value="NZ_OBEK01000002.1"/>
</dbReference>
<protein>
    <submittedName>
        <fullName evidence="2">Uncharacterized protein</fullName>
    </submittedName>
</protein>
<feature type="transmembrane region" description="Helical" evidence="1">
    <location>
        <begin position="6"/>
        <end position="26"/>
    </location>
</feature>
<accession>A0A285NK24</accession>
<proteinExistence type="predicted"/>
<reference evidence="3" key="1">
    <citation type="submission" date="2017-09" db="EMBL/GenBank/DDBJ databases">
        <authorList>
            <person name="Varghese N."/>
            <person name="Submissions S."/>
        </authorList>
    </citation>
    <scope>NUCLEOTIDE SEQUENCE [LARGE SCALE GENOMIC DNA]</scope>
    <source>
        <strain evidence="3">CGMCC 1.8913</strain>
    </source>
</reference>
<dbReference type="OrthoDB" id="9840070at2"/>
<dbReference type="Proteomes" id="UP000219356">
    <property type="component" value="Unassembled WGS sequence"/>
</dbReference>
<sequence length="218" mass="25640">MKISDYINIILAIITLFSMIITFFTLRYAKRTLTATDAPRVGIFNYFESEKENGLNIGVHIVNYGRGIARKTFLLIVMKDTRKSFYLSKPVNNLKFEEQAEIEIPLRIDEDITNQHLKNFDRYKGSAVYVISQDYFGNIYSTKIAEEFKRRRLSSFDPPAKQYGRFYPRNIKIRRWMEKSFKSKMSYEARDARIEKRAFAEANSHLSQAELKKIIGEE</sequence>